<comment type="caution">
    <text evidence="1">The sequence shown here is derived from an EMBL/GenBank/DDBJ whole genome shotgun (WGS) entry which is preliminary data.</text>
</comment>
<protein>
    <submittedName>
        <fullName evidence="1">Uncharacterized protein</fullName>
    </submittedName>
</protein>
<sequence>MSKREFFSRIICYFLKLKCIVQLNKLVSSKNQYKQKSNMEEKIEPTICLQNSYLNQADLGCR</sequence>
<dbReference type="Proteomes" id="UP000683925">
    <property type="component" value="Unassembled WGS sequence"/>
</dbReference>
<evidence type="ECO:0000313" key="1">
    <source>
        <dbReference type="EMBL" id="CAD8190569.1"/>
    </source>
</evidence>
<proteinExistence type="predicted"/>
<gene>
    <name evidence="1" type="ORF">POCTA_138.1.T0970220</name>
</gene>
<organism evidence="1 2">
    <name type="scientific">Paramecium octaurelia</name>
    <dbReference type="NCBI Taxonomy" id="43137"/>
    <lineage>
        <taxon>Eukaryota</taxon>
        <taxon>Sar</taxon>
        <taxon>Alveolata</taxon>
        <taxon>Ciliophora</taxon>
        <taxon>Intramacronucleata</taxon>
        <taxon>Oligohymenophorea</taxon>
        <taxon>Peniculida</taxon>
        <taxon>Parameciidae</taxon>
        <taxon>Paramecium</taxon>
    </lineage>
</organism>
<keyword evidence="2" id="KW-1185">Reference proteome</keyword>
<name>A0A8S1WQT3_PAROT</name>
<dbReference type="EMBL" id="CAJJDP010000096">
    <property type="protein sequence ID" value="CAD8190569.1"/>
    <property type="molecule type" value="Genomic_DNA"/>
</dbReference>
<reference evidence="1" key="1">
    <citation type="submission" date="2021-01" db="EMBL/GenBank/DDBJ databases">
        <authorList>
            <consortium name="Genoscope - CEA"/>
            <person name="William W."/>
        </authorList>
    </citation>
    <scope>NUCLEOTIDE SEQUENCE</scope>
</reference>
<accession>A0A8S1WQT3</accession>
<evidence type="ECO:0000313" key="2">
    <source>
        <dbReference type="Proteomes" id="UP000683925"/>
    </source>
</evidence>
<dbReference type="AlphaFoldDB" id="A0A8S1WQT3"/>